<proteinExistence type="inferred from homology"/>
<comment type="similarity">
    <text evidence="1">Belongs to the bacterial solute-binding protein ModA family.</text>
</comment>
<evidence type="ECO:0000313" key="6">
    <source>
        <dbReference type="Proteomes" id="UP001150259"/>
    </source>
</evidence>
<feature type="signal peptide" evidence="4">
    <location>
        <begin position="1"/>
        <end position="30"/>
    </location>
</feature>
<evidence type="ECO:0000313" key="5">
    <source>
        <dbReference type="EMBL" id="MDC5697157.1"/>
    </source>
</evidence>
<feature type="chain" id="PRO_5047137469" evidence="4">
    <location>
        <begin position="31"/>
        <end position="249"/>
    </location>
</feature>
<evidence type="ECO:0000256" key="2">
    <source>
        <dbReference type="ARBA" id="ARBA00022723"/>
    </source>
</evidence>
<name>A0ABT5GGB7_9MICO</name>
<keyword evidence="3 4" id="KW-0732">Signal</keyword>
<evidence type="ECO:0000256" key="4">
    <source>
        <dbReference type="SAM" id="SignalP"/>
    </source>
</evidence>
<gene>
    <name evidence="5" type="primary">modA</name>
    <name evidence="5" type="ORF">OO014_07790</name>
</gene>
<reference evidence="5 6" key="1">
    <citation type="submission" date="2022-11" db="EMBL/GenBank/DDBJ databases">
        <title>Anaerobic phenanthrene biodegradation by a DNRA strain PheN6.</title>
        <authorList>
            <person name="Zhang Z."/>
        </authorList>
    </citation>
    <scope>NUCLEOTIDE SEQUENCE [LARGE SCALE GENOMIC DNA]</scope>
    <source>
        <strain evidence="5 6">PheN6</strain>
    </source>
</reference>
<dbReference type="PANTHER" id="PTHR30632">
    <property type="entry name" value="MOLYBDATE-BINDING PERIPLASMIC PROTEIN"/>
    <property type="match status" value="1"/>
</dbReference>
<dbReference type="Proteomes" id="UP001150259">
    <property type="component" value="Unassembled WGS sequence"/>
</dbReference>
<organism evidence="5 6">
    <name type="scientific">Intrasporangium calvum</name>
    <dbReference type="NCBI Taxonomy" id="53358"/>
    <lineage>
        <taxon>Bacteria</taxon>
        <taxon>Bacillati</taxon>
        <taxon>Actinomycetota</taxon>
        <taxon>Actinomycetes</taxon>
        <taxon>Micrococcales</taxon>
        <taxon>Intrasporangiaceae</taxon>
        <taxon>Intrasporangium</taxon>
    </lineage>
</organism>
<accession>A0ABT5GGB7</accession>
<dbReference type="InterPro" id="IPR005950">
    <property type="entry name" value="ModA"/>
</dbReference>
<dbReference type="InterPro" id="IPR050682">
    <property type="entry name" value="ModA/WtpA"/>
</dbReference>
<dbReference type="Gene3D" id="3.40.190.10">
    <property type="entry name" value="Periplasmic binding protein-like II"/>
    <property type="match status" value="2"/>
</dbReference>
<dbReference type="NCBIfam" id="TIGR01256">
    <property type="entry name" value="modA"/>
    <property type="match status" value="1"/>
</dbReference>
<dbReference type="PROSITE" id="PS51257">
    <property type="entry name" value="PROKAR_LIPOPROTEIN"/>
    <property type="match status" value="1"/>
</dbReference>
<dbReference type="RefSeq" id="WP_272461732.1">
    <property type="nucleotide sequence ID" value="NZ_JAPFQL010000026.1"/>
</dbReference>
<evidence type="ECO:0000256" key="3">
    <source>
        <dbReference type="ARBA" id="ARBA00022729"/>
    </source>
</evidence>
<keyword evidence="2" id="KW-0479">Metal-binding</keyword>
<dbReference type="Pfam" id="PF13531">
    <property type="entry name" value="SBP_bac_11"/>
    <property type="match status" value="1"/>
</dbReference>
<dbReference type="SUPFAM" id="SSF53850">
    <property type="entry name" value="Periplasmic binding protein-like II"/>
    <property type="match status" value="1"/>
</dbReference>
<keyword evidence="6" id="KW-1185">Reference proteome</keyword>
<comment type="caution">
    <text evidence="5">The sequence shown here is derived from an EMBL/GenBank/DDBJ whole genome shotgun (WGS) entry which is preliminary data.</text>
</comment>
<protein>
    <submittedName>
        <fullName evidence="5">Molybdate ABC transporter substrate-binding protein</fullName>
    </submittedName>
</protein>
<dbReference type="EMBL" id="JAPFQL010000026">
    <property type="protein sequence ID" value="MDC5697157.1"/>
    <property type="molecule type" value="Genomic_DNA"/>
</dbReference>
<sequence>MRRRGRGASSAAYGLVVLALAACGTTPAPAGDHVTVLAAASLTEAFEQLATDFEATHPGTSVEVSFGSSATLVQQVNQGAPAEVIALAGESAAKPLDRAAVKASTTFATNVLEIAVPPDNPAGVASIDDLDRPGLKVVLCAPSVPCGQAADATFASAGVSPSVVSREVDVKATLSKVRLGEADAAVVYHSDVVAAGDVVRGVAIPAAVNTTLRYPIITLSDDPTARSFVEFVVSDRGAATLRSLGFGTP</sequence>
<dbReference type="PIRSF" id="PIRSF004846">
    <property type="entry name" value="ModA"/>
    <property type="match status" value="1"/>
</dbReference>
<dbReference type="PANTHER" id="PTHR30632:SF0">
    <property type="entry name" value="SULFATE-BINDING PROTEIN"/>
    <property type="match status" value="1"/>
</dbReference>
<evidence type="ECO:0000256" key="1">
    <source>
        <dbReference type="ARBA" id="ARBA00009175"/>
    </source>
</evidence>